<dbReference type="RefSeq" id="XP_066921239.1">
    <property type="nucleotide sequence ID" value="XM_067065138.1"/>
</dbReference>
<reference evidence="6" key="1">
    <citation type="submission" date="2021-01" db="UniProtKB">
        <authorList>
            <consortium name="EnsemblMetazoa"/>
        </authorList>
    </citation>
    <scope>IDENTIFICATION</scope>
</reference>
<dbReference type="PANTHER" id="PTHR23048">
    <property type="entry name" value="MYOSIN LIGHT CHAIN 1, 3"/>
    <property type="match status" value="1"/>
</dbReference>
<evidence type="ECO:0000313" key="6">
    <source>
        <dbReference type="EnsemblMetazoa" id="CLYHEMP007545.4"/>
    </source>
</evidence>
<dbReference type="OrthoDB" id="6019016at2759"/>
<keyword evidence="2" id="KW-0677">Repeat</keyword>
<evidence type="ECO:0000259" key="5">
    <source>
        <dbReference type="PROSITE" id="PS50222"/>
    </source>
</evidence>
<dbReference type="SUPFAM" id="SSF47473">
    <property type="entry name" value="EF-hand"/>
    <property type="match status" value="1"/>
</dbReference>
<evidence type="ECO:0000313" key="7">
    <source>
        <dbReference type="Proteomes" id="UP000594262"/>
    </source>
</evidence>
<keyword evidence="7" id="KW-1185">Reference proteome</keyword>
<protein>
    <recommendedName>
        <fullName evidence="5">EF-hand domain-containing protein</fullName>
    </recommendedName>
</protein>
<evidence type="ECO:0000256" key="2">
    <source>
        <dbReference type="ARBA" id="ARBA00022737"/>
    </source>
</evidence>
<dbReference type="GeneID" id="136808601"/>
<evidence type="ECO:0000256" key="4">
    <source>
        <dbReference type="ARBA" id="ARBA00023262"/>
    </source>
</evidence>
<dbReference type="FunFam" id="1.10.238.10:FF:000178">
    <property type="entry name" value="Calmodulin-2 A"/>
    <property type="match status" value="1"/>
</dbReference>
<evidence type="ECO:0000256" key="1">
    <source>
        <dbReference type="ARBA" id="ARBA00007828"/>
    </source>
</evidence>
<dbReference type="Gene3D" id="1.10.238.10">
    <property type="entry name" value="EF-hand"/>
    <property type="match status" value="1"/>
</dbReference>
<name>A0A7M5VBE6_9CNID</name>
<comment type="similarity">
    <text evidence="1">Belongs to the aequorin family.</text>
</comment>
<feature type="domain" description="EF-hand" evidence="5">
    <location>
        <begin position="117"/>
        <end position="150"/>
    </location>
</feature>
<evidence type="ECO:0000256" key="3">
    <source>
        <dbReference type="ARBA" id="ARBA00023223"/>
    </source>
</evidence>
<proteinExistence type="inferred from homology"/>
<dbReference type="PANTHER" id="PTHR23048:SF0">
    <property type="entry name" value="CALMODULIN LIKE 3"/>
    <property type="match status" value="1"/>
</dbReference>
<dbReference type="InterPro" id="IPR011992">
    <property type="entry name" value="EF-hand-dom_pair"/>
</dbReference>
<dbReference type="Proteomes" id="UP000594262">
    <property type="component" value="Unplaced"/>
</dbReference>
<dbReference type="EnsemblMetazoa" id="CLYHEMT007545.4">
    <property type="protein sequence ID" value="CLYHEMP007545.4"/>
    <property type="gene ID" value="CLYHEMG007545"/>
</dbReference>
<dbReference type="InterPro" id="IPR002048">
    <property type="entry name" value="EF_hand_dom"/>
</dbReference>
<accession>A0A7M5VBE6</accession>
<dbReference type="GO" id="GO:0008218">
    <property type="term" value="P:bioluminescence"/>
    <property type="evidence" value="ECO:0007669"/>
    <property type="project" value="UniProtKB-KW"/>
</dbReference>
<sequence length="150" mass="17913">MVNITLSEEQKREYHDCFCLFEKNRGFIKQDQVRDCLRHVGFNPTDSLLQNLQWELDSSEQGRLGFKEFLELITRLLQEMDQAKEARDSFNAFDFLGEGFVAANDLKEALFYIMEKASEEDKQNIVKHFKLEKNRKIEFEEFKEMIIMKK</sequence>
<organism evidence="6 7">
    <name type="scientific">Clytia hemisphaerica</name>
    <dbReference type="NCBI Taxonomy" id="252671"/>
    <lineage>
        <taxon>Eukaryota</taxon>
        <taxon>Metazoa</taxon>
        <taxon>Cnidaria</taxon>
        <taxon>Hydrozoa</taxon>
        <taxon>Hydroidolina</taxon>
        <taxon>Leptothecata</taxon>
        <taxon>Obeliida</taxon>
        <taxon>Clytiidae</taxon>
        <taxon>Clytia</taxon>
    </lineage>
</organism>
<dbReference type="GO" id="GO:0005509">
    <property type="term" value="F:calcium ion binding"/>
    <property type="evidence" value="ECO:0007669"/>
    <property type="project" value="InterPro"/>
</dbReference>
<dbReference type="AlphaFoldDB" id="A0A7M5VBE6"/>
<dbReference type="PROSITE" id="PS50222">
    <property type="entry name" value="EF_HAND_2"/>
    <property type="match status" value="1"/>
</dbReference>
<keyword evidence="4" id="KW-0599">Photoprotein</keyword>
<dbReference type="InterPro" id="IPR050230">
    <property type="entry name" value="CALM/Myosin/TropC-like"/>
</dbReference>
<dbReference type="GO" id="GO:0016460">
    <property type="term" value="C:myosin II complex"/>
    <property type="evidence" value="ECO:0007669"/>
    <property type="project" value="TreeGrafter"/>
</dbReference>
<keyword evidence="3" id="KW-0455">Luminescence</keyword>